<evidence type="ECO:0000256" key="7">
    <source>
        <dbReference type="ARBA" id="ARBA00022840"/>
    </source>
</evidence>
<gene>
    <name evidence="12" type="ORF">SM124_21110</name>
</gene>
<dbReference type="EMBL" id="JAXOFX010000021">
    <property type="protein sequence ID" value="MDZ5474198.1"/>
    <property type="molecule type" value="Genomic_DNA"/>
</dbReference>
<evidence type="ECO:0000256" key="4">
    <source>
        <dbReference type="ARBA" id="ARBA00022679"/>
    </source>
</evidence>
<evidence type="ECO:0000256" key="5">
    <source>
        <dbReference type="ARBA" id="ARBA00022741"/>
    </source>
</evidence>
<dbReference type="PANTHER" id="PTHR12358">
    <property type="entry name" value="SPHINGOSINE KINASE"/>
    <property type="match status" value="1"/>
</dbReference>
<keyword evidence="6 12" id="KW-0418">Kinase</keyword>
<dbReference type="PROSITE" id="PS50146">
    <property type="entry name" value="DAGK"/>
    <property type="match status" value="1"/>
</dbReference>
<evidence type="ECO:0000313" key="12">
    <source>
        <dbReference type="EMBL" id="MDZ5474198.1"/>
    </source>
</evidence>
<feature type="domain" description="DAGKc" evidence="11">
    <location>
        <begin position="2"/>
        <end position="133"/>
    </location>
</feature>
<evidence type="ECO:0000313" key="13">
    <source>
        <dbReference type="Proteomes" id="UP001290455"/>
    </source>
</evidence>
<dbReference type="InterPro" id="IPR017438">
    <property type="entry name" value="ATP-NAD_kinase_N"/>
</dbReference>
<dbReference type="Pfam" id="PF00781">
    <property type="entry name" value="DAGK_cat"/>
    <property type="match status" value="1"/>
</dbReference>
<evidence type="ECO:0000256" key="6">
    <source>
        <dbReference type="ARBA" id="ARBA00022777"/>
    </source>
</evidence>
<dbReference type="InterPro" id="IPR050187">
    <property type="entry name" value="Lipid_Phosphate_FormReg"/>
</dbReference>
<evidence type="ECO:0000256" key="1">
    <source>
        <dbReference type="ARBA" id="ARBA00001946"/>
    </source>
</evidence>
<dbReference type="NCBIfam" id="TIGR00147">
    <property type="entry name" value="YegS/Rv2252/BmrU family lipid kinase"/>
    <property type="match status" value="1"/>
</dbReference>
<keyword evidence="13" id="KW-1185">Reference proteome</keyword>
<evidence type="ECO:0000256" key="2">
    <source>
        <dbReference type="ARBA" id="ARBA00005983"/>
    </source>
</evidence>
<evidence type="ECO:0000256" key="3">
    <source>
        <dbReference type="ARBA" id="ARBA00022516"/>
    </source>
</evidence>
<accession>A0ABU5J475</accession>
<dbReference type="Gene3D" id="2.60.200.40">
    <property type="match status" value="1"/>
</dbReference>
<dbReference type="PANTHER" id="PTHR12358:SF107">
    <property type="entry name" value="LIPID KINASE BMRU-RELATED"/>
    <property type="match status" value="1"/>
</dbReference>
<keyword evidence="7" id="KW-0067">ATP-binding</keyword>
<dbReference type="InterPro" id="IPR045540">
    <property type="entry name" value="YegS/DAGK_C"/>
</dbReference>
<organism evidence="12 13">
    <name type="scientific">Robertmurraya mangrovi</name>
    <dbReference type="NCBI Taxonomy" id="3098077"/>
    <lineage>
        <taxon>Bacteria</taxon>
        <taxon>Bacillati</taxon>
        <taxon>Bacillota</taxon>
        <taxon>Bacilli</taxon>
        <taxon>Bacillales</taxon>
        <taxon>Bacillaceae</taxon>
        <taxon>Robertmurraya</taxon>
    </lineage>
</organism>
<keyword evidence="5" id="KW-0547">Nucleotide-binding</keyword>
<protein>
    <submittedName>
        <fullName evidence="12">YegS/Rv2252/BmrU family lipid kinase</fullName>
    </submittedName>
</protein>
<comment type="cofactor">
    <cofactor evidence="1">
        <name>Mg(2+)</name>
        <dbReference type="ChEBI" id="CHEBI:18420"/>
    </cofactor>
</comment>
<comment type="similarity">
    <text evidence="2">Belongs to the diacylglycerol/lipid kinase family.</text>
</comment>
<name>A0ABU5J475_9BACI</name>
<comment type="caution">
    <text evidence="12">The sequence shown here is derived from an EMBL/GenBank/DDBJ whole genome shotgun (WGS) entry which is preliminary data.</text>
</comment>
<dbReference type="InterPro" id="IPR005218">
    <property type="entry name" value="Diacylglycerol/lipid_kinase"/>
</dbReference>
<dbReference type="RefSeq" id="WP_322448492.1">
    <property type="nucleotide sequence ID" value="NZ_JAXOFX010000021.1"/>
</dbReference>
<keyword evidence="8" id="KW-0443">Lipid metabolism</keyword>
<keyword evidence="10" id="KW-1208">Phospholipid metabolism</keyword>
<dbReference type="InterPro" id="IPR001206">
    <property type="entry name" value="Diacylglycerol_kinase_cat_dom"/>
</dbReference>
<evidence type="ECO:0000256" key="9">
    <source>
        <dbReference type="ARBA" id="ARBA00023209"/>
    </source>
</evidence>
<dbReference type="GO" id="GO:0016301">
    <property type="term" value="F:kinase activity"/>
    <property type="evidence" value="ECO:0007669"/>
    <property type="project" value="UniProtKB-KW"/>
</dbReference>
<sequence length="296" mass="33088">MKSIQKAMLIYNGNAGQKDINRTIGVCIPILSTKFEEILLLKTNKPKHAIELCTRYGSEMDLVIVVGGDGTVHECINGLAPLSKRPAIGIIPAGTCNDFARTLGYSLDIKEAALQIVEGERVPVDTIQVNKNYFINFWGIGLVTETSSNIKNKEKELLGRVSYFLSAIRTINEVDSFRYTIEYEDGTVNGEGIMILITNGNYIGTNKLPFKNISYDDGSINIFMVKEANMALLKELLINDASINDQYTNEIEHLSSQQFKITTEKILKADMDGEVYLETPCEFKVLKHHLIMVKPK</sequence>
<reference evidence="12 13" key="1">
    <citation type="submission" date="2023-11" db="EMBL/GenBank/DDBJ databases">
        <title>Bacillus jintuensis, isolated from a mudflat on the Beibu Gulf coast.</title>
        <authorList>
            <person name="Li M."/>
        </authorList>
    </citation>
    <scope>NUCLEOTIDE SEQUENCE [LARGE SCALE GENOMIC DNA]</scope>
    <source>
        <strain evidence="12 13">31A1R</strain>
    </source>
</reference>
<dbReference type="SMART" id="SM00046">
    <property type="entry name" value="DAGKc"/>
    <property type="match status" value="1"/>
</dbReference>
<dbReference type="Gene3D" id="3.40.50.10330">
    <property type="entry name" value="Probable inorganic polyphosphate/atp-NAD kinase, domain 1"/>
    <property type="match status" value="1"/>
</dbReference>
<keyword evidence="3" id="KW-0444">Lipid biosynthesis</keyword>
<evidence type="ECO:0000256" key="10">
    <source>
        <dbReference type="ARBA" id="ARBA00023264"/>
    </source>
</evidence>
<dbReference type="Proteomes" id="UP001290455">
    <property type="component" value="Unassembled WGS sequence"/>
</dbReference>
<dbReference type="InterPro" id="IPR016064">
    <property type="entry name" value="NAD/diacylglycerol_kinase_sf"/>
</dbReference>
<dbReference type="Pfam" id="PF19279">
    <property type="entry name" value="YegS_C"/>
    <property type="match status" value="1"/>
</dbReference>
<keyword evidence="9" id="KW-0594">Phospholipid biosynthesis</keyword>
<evidence type="ECO:0000259" key="11">
    <source>
        <dbReference type="PROSITE" id="PS50146"/>
    </source>
</evidence>
<evidence type="ECO:0000256" key="8">
    <source>
        <dbReference type="ARBA" id="ARBA00023098"/>
    </source>
</evidence>
<proteinExistence type="inferred from homology"/>
<keyword evidence="4" id="KW-0808">Transferase</keyword>
<dbReference type="SUPFAM" id="SSF111331">
    <property type="entry name" value="NAD kinase/diacylglycerol kinase-like"/>
    <property type="match status" value="1"/>
</dbReference>